<dbReference type="FunFam" id="1.10.10.60:FF:000041">
    <property type="entry name" value="insulin gene enhancer protein ISL-1"/>
    <property type="match status" value="1"/>
</dbReference>
<reference evidence="22" key="2">
    <citation type="submission" date="2020-11" db="EMBL/GenBank/DDBJ databases">
        <authorList>
            <person name="McCartney M.A."/>
            <person name="Auch B."/>
            <person name="Kono T."/>
            <person name="Mallez S."/>
            <person name="Becker A."/>
            <person name="Gohl D.M."/>
            <person name="Silverstein K.A.T."/>
            <person name="Koren S."/>
            <person name="Bechman K.B."/>
            <person name="Herman A."/>
            <person name="Abrahante J.E."/>
            <person name="Garbe J."/>
        </authorList>
    </citation>
    <scope>NUCLEOTIDE SEQUENCE</scope>
    <source>
        <strain evidence="22">Duluth1</strain>
        <tissue evidence="22">Whole animal</tissue>
    </source>
</reference>
<evidence type="ECO:0000256" key="13">
    <source>
        <dbReference type="ARBA" id="ARBA00023242"/>
    </source>
</evidence>
<keyword evidence="13 15" id="KW-0539">Nucleus</keyword>
<dbReference type="PROSITE" id="PS00027">
    <property type="entry name" value="HOMEOBOX_1"/>
    <property type="match status" value="1"/>
</dbReference>
<evidence type="ECO:0000256" key="1">
    <source>
        <dbReference type="ARBA" id="ARBA00004123"/>
    </source>
</evidence>
<dbReference type="EMBL" id="JAIWYP010000004">
    <property type="protein sequence ID" value="KAH3837418.1"/>
    <property type="molecule type" value="Genomic_DNA"/>
</dbReference>
<dbReference type="PANTHER" id="PTHR24204">
    <property type="entry name" value="INSULIN GENE ENHANCER PROTEIN"/>
    <property type="match status" value="1"/>
</dbReference>
<evidence type="ECO:0000256" key="9">
    <source>
        <dbReference type="ARBA" id="ARBA00023125"/>
    </source>
</evidence>
<keyword evidence="19" id="KW-0472">Membrane</keyword>
<dbReference type="Pfam" id="PF00412">
    <property type="entry name" value="LIM"/>
    <property type="match status" value="2"/>
</dbReference>
<dbReference type="InterPro" id="IPR017970">
    <property type="entry name" value="Homeobox_CS"/>
</dbReference>
<dbReference type="InterPro" id="IPR047169">
    <property type="entry name" value="ISL1/2-like"/>
</dbReference>
<dbReference type="CDD" id="cd09374">
    <property type="entry name" value="LIM2_Isl"/>
    <property type="match status" value="1"/>
</dbReference>
<feature type="compositionally biased region" description="Low complexity" evidence="18">
    <location>
        <begin position="148"/>
        <end position="171"/>
    </location>
</feature>
<evidence type="ECO:0000256" key="5">
    <source>
        <dbReference type="ARBA" id="ARBA00022782"/>
    </source>
</evidence>
<keyword evidence="2" id="KW-0217">Developmental protein</keyword>
<dbReference type="GO" id="GO:0045944">
    <property type="term" value="P:positive regulation of transcription by RNA polymerase II"/>
    <property type="evidence" value="ECO:0007669"/>
    <property type="project" value="InterPro"/>
</dbReference>
<evidence type="ECO:0000256" key="4">
    <source>
        <dbReference type="ARBA" id="ARBA00022737"/>
    </source>
</evidence>
<evidence type="ECO:0000256" key="18">
    <source>
        <dbReference type="SAM" id="MobiDB-lite"/>
    </source>
</evidence>
<dbReference type="AlphaFoldDB" id="A0A9D4QND5"/>
<comment type="subcellular location">
    <subcellularLocation>
        <location evidence="1 15 17">Nucleus</location>
    </subcellularLocation>
</comment>
<dbReference type="GO" id="GO:0003677">
    <property type="term" value="F:DNA binding"/>
    <property type="evidence" value="ECO:0007669"/>
    <property type="project" value="UniProtKB-UniRule"/>
</dbReference>
<comment type="caution">
    <text evidence="22">The sequence shown here is derived from an EMBL/GenBank/DDBJ whole genome shotgun (WGS) entry which is preliminary data.</text>
</comment>
<evidence type="ECO:0000256" key="3">
    <source>
        <dbReference type="ARBA" id="ARBA00022723"/>
    </source>
</evidence>
<keyword evidence="7" id="KW-0805">Transcription regulation</keyword>
<protein>
    <recommendedName>
        <fullName evidence="14">Insulin gene enhancer protein ISL-1</fullName>
    </recommendedName>
</protein>
<dbReference type="InterPro" id="IPR009057">
    <property type="entry name" value="Homeodomain-like_sf"/>
</dbReference>
<dbReference type="SMART" id="SM00389">
    <property type="entry name" value="HOX"/>
    <property type="match status" value="1"/>
</dbReference>
<name>A0A9D4QND5_DREPO</name>
<dbReference type="InterPro" id="IPR047244">
    <property type="entry name" value="ISL1/2-like_LIM1"/>
</dbReference>
<dbReference type="Gene3D" id="1.10.10.60">
    <property type="entry name" value="Homeodomain-like"/>
    <property type="match status" value="1"/>
</dbReference>
<feature type="compositionally biased region" description="Basic and acidic residues" evidence="18">
    <location>
        <begin position="183"/>
        <end position="197"/>
    </location>
</feature>
<dbReference type="FunFam" id="2.10.110.10:FF:000056">
    <property type="entry name" value="insulin gene enhancer protein ISL-1"/>
    <property type="match status" value="1"/>
</dbReference>
<proteinExistence type="predicted"/>
<evidence type="ECO:0000256" key="17">
    <source>
        <dbReference type="RuleBase" id="RU000682"/>
    </source>
</evidence>
<evidence type="ECO:0000256" key="7">
    <source>
        <dbReference type="ARBA" id="ARBA00023015"/>
    </source>
</evidence>
<dbReference type="PROSITE" id="PS50071">
    <property type="entry name" value="HOMEOBOX_2"/>
    <property type="match status" value="1"/>
</dbReference>
<feature type="domain" description="Homeobox" evidence="21">
    <location>
        <begin position="207"/>
        <end position="267"/>
    </location>
</feature>
<keyword evidence="4" id="KW-0677">Repeat</keyword>
<dbReference type="GO" id="GO:0005634">
    <property type="term" value="C:nucleus"/>
    <property type="evidence" value="ECO:0007669"/>
    <property type="project" value="UniProtKB-SubCell"/>
</dbReference>
<dbReference type="GO" id="GO:0048665">
    <property type="term" value="P:neuron fate specification"/>
    <property type="evidence" value="ECO:0007669"/>
    <property type="project" value="InterPro"/>
</dbReference>
<keyword evidence="5" id="KW-0221">Differentiation</keyword>
<dbReference type="Proteomes" id="UP000828390">
    <property type="component" value="Unassembled WGS sequence"/>
</dbReference>
<evidence type="ECO:0000256" key="16">
    <source>
        <dbReference type="PROSITE-ProRule" id="PRU00125"/>
    </source>
</evidence>
<dbReference type="Pfam" id="PF00046">
    <property type="entry name" value="Homeodomain"/>
    <property type="match status" value="1"/>
</dbReference>
<dbReference type="GO" id="GO:0007409">
    <property type="term" value="P:axonogenesis"/>
    <property type="evidence" value="ECO:0007669"/>
    <property type="project" value="TreeGrafter"/>
</dbReference>
<evidence type="ECO:0000256" key="2">
    <source>
        <dbReference type="ARBA" id="ARBA00022473"/>
    </source>
</evidence>
<gene>
    <name evidence="22" type="ORF">DPMN_110807</name>
</gene>
<dbReference type="SUPFAM" id="SSF46689">
    <property type="entry name" value="Homeodomain-like"/>
    <property type="match status" value="1"/>
</dbReference>
<organism evidence="22 23">
    <name type="scientific">Dreissena polymorpha</name>
    <name type="common">Zebra mussel</name>
    <name type="synonym">Mytilus polymorpha</name>
    <dbReference type="NCBI Taxonomy" id="45954"/>
    <lineage>
        <taxon>Eukaryota</taxon>
        <taxon>Metazoa</taxon>
        <taxon>Spiralia</taxon>
        <taxon>Lophotrochozoa</taxon>
        <taxon>Mollusca</taxon>
        <taxon>Bivalvia</taxon>
        <taxon>Autobranchia</taxon>
        <taxon>Heteroconchia</taxon>
        <taxon>Euheterodonta</taxon>
        <taxon>Imparidentia</taxon>
        <taxon>Neoheterodontei</taxon>
        <taxon>Myida</taxon>
        <taxon>Dreissenoidea</taxon>
        <taxon>Dreissenidae</taxon>
        <taxon>Dreissena</taxon>
    </lineage>
</organism>
<keyword evidence="3 16" id="KW-0479">Metal-binding</keyword>
<feature type="domain" description="LIM zinc-binding" evidence="20">
    <location>
        <begin position="76"/>
        <end position="137"/>
    </location>
</feature>
<keyword evidence="8 16" id="KW-0440">LIM domain</keyword>
<keyword evidence="6 16" id="KW-0862">Zinc</keyword>
<keyword evidence="10 15" id="KW-0371">Homeobox</keyword>
<feature type="DNA-binding region" description="Homeobox" evidence="15">
    <location>
        <begin position="209"/>
        <end position="268"/>
    </location>
</feature>
<evidence type="ECO:0000259" key="21">
    <source>
        <dbReference type="PROSITE" id="PS50071"/>
    </source>
</evidence>
<evidence type="ECO:0000259" key="20">
    <source>
        <dbReference type="PROSITE" id="PS50023"/>
    </source>
</evidence>
<keyword evidence="12" id="KW-0804">Transcription</keyword>
<dbReference type="InterPro" id="IPR001356">
    <property type="entry name" value="HD"/>
</dbReference>
<dbReference type="CDD" id="cd00086">
    <property type="entry name" value="homeodomain"/>
    <property type="match status" value="1"/>
</dbReference>
<evidence type="ECO:0000256" key="10">
    <source>
        <dbReference type="ARBA" id="ARBA00023155"/>
    </source>
</evidence>
<dbReference type="GO" id="GO:0046872">
    <property type="term" value="F:metal ion binding"/>
    <property type="evidence" value="ECO:0007669"/>
    <property type="project" value="UniProtKB-KW"/>
</dbReference>
<feature type="region of interest" description="Disordered" evidence="18">
    <location>
        <begin position="381"/>
        <end position="404"/>
    </location>
</feature>
<reference evidence="22" key="1">
    <citation type="journal article" date="2019" name="bioRxiv">
        <title>The Genome of the Zebra Mussel, Dreissena polymorpha: A Resource for Invasive Species Research.</title>
        <authorList>
            <person name="McCartney M.A."/>
            <person name="Auch B."/>
            <person name="Kono T."/>
            <person name="Mallez S."/>
            <person name="Zhang Y."/>
            <person name="Obille A."/>
            <person name="Becker A."/>
            <person name="Abrahante J.E."/>
            <person name="Garbe J."/>
            <person name="Badalamenti J.P."/>
            <person name="Herman A."/>
            <person name="Mangelson H."/>
            <person name="Liachko I."/>
            <person name="Sullivan S."/>
            <person name="Sone E.D."/>
            <person name="Koren S."/>
            <person name="Silverstein K.A.T."/>
            <person name="Beckman K.B."/>
            <person name="Gohl D.M."/>
        </authorList>
    </citation>
    <scope>NUCLEOTIDE SEQUENCE</scope>
    <source>
        <strain evidence="22">Duluth1</strain>
        <tissue evidence="22">Whole animal</tissue>
    </source>
</reference>
<evidence type="ECO:0000313" key="22">
    <source>
        <dbReference type="EMBL" id="KAH3837418.1"/>
    </source>
</evidence>
<dbReference type="SMART" id="SM00132">
    <property type="entry name" value="LIM"/>
    <property type="match status" value="2"/>
</dbReference>
<feature type="compositionally biased region" description="Polar residues" evidence="18">
    <location>
        <begin position="384"/>
        <end position="397"/>
    </location>
</feature>
<evidence type="ECO:0000256" key="6">
    <source>
        <dbReference type="ARBA" id="ARBA00022833"/>
    </source>
</evidence>
<evidence type="ECO:0000256" key="12">
    <source>
        <dbReference type="ARBA" id="ARBA00023163"/>
    </source>
</evidence>
<dbReference type="PROSITE" id="PS00478">
    <property type="entry name" value="LIM_DOMAIN_1"/>
    <property type="match status" value="2"/>
</dbReference>
<evidence type="ECO:0000256" key="19">
    <source>
        <dbReference type="SAM" id="Phobius"/>
    </source>
</evidence>
<dbReference type="InterPro" id="IPR001781">
    <property type="entry name" value="Znf_LIM"/>
</dbReference>
<sequence length="546" mass="61606">MDITSDKKRRRLPMCVGCGSQILDPFILRVAPDLEWHASCLKCAECNEYLDETRTCFVRDGKTYCKRDYSRLFGQRCAKCDHSFLKNDLVMRARENAYHIDCFRCVACSRQLIPGDEFALRDDGLFCKADHDVVERASIKDENSDCESSPSTKSTSSVNNNNNKNTNNNNIEKSKNLLNGNIKSEKGLNSERREHLGPGKNGVKKDHKPTRVRTVLNEKQLHTLRTCYNANPRPDALMKEQLVEMTNLSPRVIRVWFQNKRCKDKKRSILMKQMQQQAQEKNGGRMHASMQGVPMVASSPVRHESPMQANAVEVQAYQPPWKALSDFAMQSELDHHPPFQQLMHSFDHMDSDYNDGHVDTYHSAELDGRYGWVEHDEYGHGPGSVQSDYGGTPSDMSSPMKDRDRENRCTIDEDMAVQSDAPHNKSNITTITSTAAASIKTTTAKTAFLPLLVAVVVLLLMITMMVMMESKHTGGPIVRSAGARLLLDHGLCRGGQPQVVGETAKFVTNPPSIQVYQRESEDQSIRLHRGRQIEFLTRSCLLSADL</sequence>
<evidence type="ECO:0000256" key="11">
    <source>
        <dbReference type="ARBA" id="ARBA00023159"/>
    </source>
</evidence>
<dbReference type="Gene3D" id="2.10.110.10">
    <property type="entry name" value="Cysteine Rich Protein"/>
    <property type="match status" value="2"/>
</dbReference>
<feature type="transmembrane region" description="Helical" evidence="19">
    <location>
        <begin position="447"/>
        <end position="467"/>
    </location>
</feature>
<feature type="region of interest" description="Disordered" evidence="18">
    <location>
        <begin position="139"/>
        <end position="210"/>
    </location>
</feature>
<keyword evidence="19" id="KW-0812">Transmembrane</keyword>
<dbReference type="PROSITE" id="PS50023">
    <property type="entry name" value="LIM_DOMAIN_2"/>
    <property type="match status" value="2"/>
</dbReference>
<feature type="domain" description="LIM zinc-binding" evidence="20">
    <location>
        <begin position="13"/>
        <end position="75"/>
    </location>
</feature>
<keyword evidence="9 15" id="KW-0238">DNA-binding</keyword>
<keyword evidence="19" id="KW-1133">Transmembrane helix</keyword>
<keyword evidence="23" id="KW-1185">Reference proteome</keyword>
<dbReference type="PANTHER" id="PTHR24204:SF8">
    <property type="entry name" value="TAILUP, ISOFORM A"/>
    <property type="match status" value="1"/>
</dbReference>
<keyword evidence="11" id="KW-0010">Activator</keyword>
<evidence type="ECO:0000313" key="23">
    <source>
        <dbReference type="Proteomes" id="UP000828390"/>
    </source>
</evidence>
<evidence type="ECO:0000256" key="14">
    <source>
        <dbReference type="ARBA" id="ARBA00041167"/>
    </source>
</evidence>
<evidence type="ECO:0000256" key="8">
    <source>
        <dbReference type="ARBA" id="ARBA00023038"/>
    </source>
</evidence>
<dbReference type="FunFam" id="2.10.110.10:FF:000034">
    <property type="entry name" value="Insulin gene enhancer protein ISL"/>
    <property type="match status" value="1"/>
</dbReference>
<dbReference type="SUPFAM" id="SSF57716">
    <property type="entry name" value="Glucocorticoid receptor-like (DNA-binding domain)"/>
    <property type="match status" value="2"/>
</dbReference>
<dbReference type="CDD" id="cd09366">
    <property type="entry name" value="LIM1_Isl"/>
    <property type="match status" value="1"/>
</dbReference>
<accession>A0A9D4QND5</accession>
<evidence type="ECO:0000256" key="15">
    <source>
        <dbReference type="PROSITE-ProRule" id="PRU00108"/>
    </source>
</evidence>
<dbReference type="GO" id="GO:0000981">
    <property type="term" value="F:DNA-binding transcription factor activity, RNA polymerase II-specific"/>
    <property type="evidence" value="ECO:0007669"/>
    <property type="project" value="InterPro"/>
</dbReference>